<dbReference type="GO" id="GO:0016987">
    <property type="term" value="F:sigma factor activity"/>
    <property type="evidence" value="ECO:0007669"/>
    <property type="project" value="UniProtKB-KW"/>
</dbReference>
<feature type="domain" description="RNA polymerase sigma factor 70 region 4 type 2" evidence="6">
    <location>
        <begin position="132"/>
        <end position="179"/>
    </location>
</feature>
<feature type="transmembrane region" description="Helical" evidence="5">
    <location>
        <begin position="211"/>
        <end position="230"/>
    </location>
</feature>
<keyword evidence="8" id="KW-1185">Reference proteome</keyword>
<name>A0A285K4A4_9ACTN</name>
<keyword evidence="5" id="KW-0472">Membrane</keyword>
<reference evidence="7 8" key="1">
    <citation type="submission" date="2017-09" db="EMBL/GenBank/DDBJ databases">
        <authorList>
            <person name="Ehlers B."/>
            <person name="Leendertz F.H."/>
        </authorList>
    </citation>
    <scope>NUCLEOTIDE SEQUENCE [LARGE SCALE GENOMIC DNA]</scope>
    <source>
        <strain evidence="7 8">CGMCC 4.6857</strain>
    </source>
</reference>
<evidence type="ECO:0000256" key="2">
    <source>
        <dbReference type="ARBA" id="ARBA00023015"/>
    </source>
</evidence>
<dbReference type="GO" id="GO:0006352">
    <property type="term" value="P:DNA-templated transcription initiation"/>
    <property type="evidence" value="ECO:0007669"/>
    <property type="project" value="InterPro"/>
</dbReference>
<dbReference type="GO" id="GO:0003677">
    <property type="term" value="F:DNA binding"/>
    <property type="evidence" value="ECO:0007669"/>
    <property type="project" value="InterPro"/>
</dbReference>
<dbReference type="Gene3D" id="1.10.10.10">
    <property type="entry name" value="Winged helix-like DNA-binding domain superfamily/Winged helix DNA-binding domain"/>
    <property type="match status" value="1"/>
</dbReference>
<dbReference type="InterPro" id="IPR013249">
    <property type="entry name" value="RNA_pol_sigma70_r4_t2"/>
</dbReference>
<dbReference type="InterPro" id="IPR036388">
    <property type="entry name" value="WH-like_DNA-bd_sf"/>
</dbReference>
<comment type="similarity">
    <text evidence="1">Belongs to the sigma-70 factor family. ECF subfamily.</text>
</comment>
<proteinExistence type="inferred from homology"/>
<evidence type="ECO:0000256" key="1">
    <source>
        <dbReference type="ARBA" id="ARBA00010641"/>
    </source>
</evidence>
<evidence type="ECO:0000256" key="4">
    <source>
        <dbReference type="ARBA" id="ARBA00023163"/>
    </source>
</evidence>
<dbReference type="RefSeq" id="WP_097327739.1">
    <property type="nucleotide sequence ID" value="NZ_OBDY01000031.1"/>
</dbReference>
<evidence type="ECO:0000256" key="3">
    <source>
        <dbReference type="ARBA" id="ARBA00023082"/>
    </source>
</evidence>
<dbReference type="Proteomes" id="UP000219612">
    <property type="component" value="Unassembled WGS sequence"/>
</dbReference>
<protein>
    <submittedName>
        <fullName evidence="7">RNA polymerase sigma factor, sigma-70 family</fullName>
    </submittedName>
</protein>
<keyword evidence="5" id="KW-1133">Transmembrane helix</keyword>
<evidence type="ECO:0000313" key="8">
    <source>
        <dbReference type="Proteomes" id="UP000219612"/>
    </source>
</evidence>
<evidence type="ECO:0000313" key="7">
    <source>
        <dbReference type="EMBL" id="SNY67394.1"/>
    </source>
</evidence>
<keyword evidence="2" id="KW-0805">Transcription regulation</keyword>
<accession>A0A285K4A4</accession>
<dbReference type="Pfam" id="PF08281">
    <property type="entry name" value="Sigma70_r4_2"/>
    <property type="match status" value="1"/>
</dbReference>
<evidence type="ECO:0000259" key="6">
    <source>
        <dbReference type="Pfam" id="PF08281"/>
    </source>
</evidence>
<feature type="transmembrane region" description="Helical" evidence="5">
    <location>
        <begin position="258"/>
        <end position="280"/>
    </location>
</feature>
<feature type="transmembrane region" description="Helical" evidence="5">
    <location>
        <begin position="181"/>
        <end position="205"/>
    </location>
</feature>
<keyword evidence="5" id="KW-0812">Transmembrane</keyword>
<organism evidence="7 8">
    <name type="scientific">Paractinoplanes atraurantiacus</name>
    <dbReference type="NCBI Taxonomy" id="1036182"/>
    <lineage>
        <taxon>Bacteria</taxon>
        <taxon>Bacillati</taxon>
        <taxon>Actinomycetota</taxon>
        <taxon>Actinomycetes</taxon>
        <taxon>Micromonosporales</taxon>
        <taxon>Micromonosporaceae</taxon>
        <taxon>Paractinoplanes</taxon>
    </lineage>
</organism>
<dbReference type="EMBL" id="OBDY01000031">
    <property type="protein sequence ID" value="SNY67394.1"/>
    <property type="molecule type" value="Genomic_DNA"/>
</dbReference>
<dbReference type="NCBIfam" id="TIGR02937">
    <property type="entry name" value="sigma70-ECF"/>
    <property type="match status" value="1"/>
</dbReference>
<dbReference type="OrthoDB" id="655312at2"/>
<gene>
    <name evidence="7" type="ORF">SAMN05421748_131102</name>
</gene>
<dbReference type="AlphaFoldDB" id="A0A285K4A4"/>
<keyword evidence="4" id="KW-0804">Transcription</keyword>
<keyword evidence="3" id="KW-0731">Sigma factor</keyword>
<dbReference type="InterPro" id="IPR014284">
    <property type="entry name" value="RNA_pol_sigma-70_dom"/>
</dbReference>
<dbReference type="SUPFAM" id="SSF88659">
    <property type="entry name" value="Sigma3 and sigma4 domains of RNA polymerase sigma factors"/>
    <property type="match status" value="1"/>
</dbReference>
<evidence type="ECO:0000256" key="5">
    <source>
        <dbReference type="SAM" id="Phobius"/>
    </source>
</evidence>
<sequence>MTAEALSLGAPAETGDLAAFWSDYAPALRRRTHYLLTRFAIPACRLDPDDILQSVYEQLLVNWGEIRQPRAYARSRAEVAVLEALRAEQRLGPSLDSLLSQGIEMRDRALGADESLIMAEEEARVTAMLAPAMDELSPQQRRAVELCDEQGRTRVEAASEMGIRPGTVSLHHARAMTKLRAAMLGPALAVLIVGGTVGAVIALIGARLQDYVVVGLFTAAAFAPKALARLHGRRNRRPSRAVVSARSHQRRENRPTSALLNAVDLHVMVFLLALSALKLLTSCLM</sequence>
<dbReference type="InterPro" id="IPR013324">
    <property type="entry name" value="RNA_pol_sigma_r3/r4-like"/>
</dbReference>